<evidence type="ECO:0000313" key="2">
    <source>
        <dbReference type="EMBL" id="AGB49694.1"/>
    </source>
</evidence>
<dbReference type="Pfam" id="PF13358">
    <property type="entry name" value="DDE_3"/>
    <property type="match status" value="1"/>
</dbReference>
<organism evidence="2 3">
    <name type="scientific">Methanomethylovorans hollandica (strain DSM 15978 / NBRC 107637 / DMS1)</name>
    <dbReference type="NCBI Taxonomy" id="867904"/>
    <lineage>
        <taxon>Archaea</taxon>
        <taxon>Methanobacteriati</taxon>
        <taxon>Methanobacteriota</taxon>
        <taxon>Stenosarchaea group</taxon>
        <taxon>Methanomicrobia</taxon>
        <taxon>Methanosarcinales</taxon>
        <taxon>Methanosarcinaceae</taxon>
        <taxon>Methanomethylovorans</taxon>
    </lineage>
</organism>
<dbReference type="InterPro" id="IPR036397">
    <property type="entry name" value="RNaseH_sf"/>
</dbReference>
<dbReference type="STRING" id="867904.Metho_1489"/>
<dbReference type="InterPro" id="IPR047655">
    <property type="entry name" value="Transpos_IS630-like"/>
</dbReference>
<dbReference type="InterPro" id="IPR038717">
    <property type="entry name" value="Tc1-like_DDE_dom"/>
</dbReference>
<evidence type="ECO:0000313" key="3">
    <source>
        <dbReference type="Proteomes" id="UP000010866"/>
    </source>
</evidence>
<dbReference type="PANTHER" id="PTHR46564:SF1">
    <property type="entry name" value="TRANSPOSASE"/>
    <property type="match status" value="1"/>
</dbReference>
<dbReference type="KEGG" id="mhz:Metho_1489"/>
<evidence type="ECO:0000259" key="1">
    <source>
        <dbReference type="Pfam" id="PF13358"/>
    </source>
</evidence>
<dbReference type="Gene3D" id="3.30.420.10">
    <property type="entry name" value="Ribonuclease H-like superfamily/Ribonuclease H"/>
    <property type="match status" value="1"/>
</dbReference>
<feature type="domain" description="Tc1-like transposase DDE" evidence="1">
    <location>
        <begin position="10"/>
        <end position="140"/>
    </location>
</feature>
<accession>L0L0A4</accession>
<protein>
    <submittedName>
        <fullName evidence="2">Transposase</fullName>
    </submittedName>
</protein>
<proteinExistence type="predicted"/>
<keyword evidence="3" id="KW-1185">Reference proteome</keyword>
<dbReference type="Proteomes" id="UP000010866">
    <property type="component" value="Chromosome"/>
</dbReference>
<dbReference type="GO" id="GO:0003676">
    <property type="term" value="F:nucleic acid binding"/>
    <property type="evidence" value="ECO:0007669"/>
    <property type="project" value="InterPro"/>
</dbReference>
<dbReference type="NCBIfam" id="NF033545">
    <property type="entry name" value="transpos_IS630"/>
    <property type="match status" value="1"/>
</dbReference>
<gene>
    <name evidence="2" type="ordered locus">Metho_1489</name>
</gene>
<sequence length="179" mass="20582">MIERDCVIGFLDESSPQTTANTVRLWSFDKPVMFKNTTRLKANSFGFYALNGNSVIDFKEHSTKEDVCLFLSTVKNSNMGKRIVVILDNFRSHRAKDTVNFALANDIELVYLPPYSPDLNPIEFIWKSIKRVISCNFVKDLGHMKNLIAETFISCSSKLSFARKWIEKFLNNKLEKLSN</sequence>
<dbReference type="AlphaFoldDB" id="L0L0A4"/>
<name>L0L0A4_METHD</name>
<dbReference type="HOGENOM" id="CLU_134825_0_0_2"/>
<dbReference type="PANTHER" id="PTHR46564">
    <property type="entry name" value="TRANSPOSASE"/>
    <property type="match status" value="1"/>
</dbReference>
<dbReference type="EMBL" id="CP003362">
    <property type="protein sequence ID" value="AGB49694.1"/>
    <property type="molecule type" value="Genomic_DNA"/>
</dbReference>
<reference evidence="3" key="1">
    <citation type="submission" date="2012-02" db="EMBL/GenBank/DDBJ databases">
        <title>Complete sequence of chromosome of Methanomethylovorans hollandica DSM 15978.</title>
        <authorList>
            <person name="Lucas S."/>
            <person name="Copeland A."/>
            <person name="Lapidus A."/>
            <person name="Glavina del Rio T."/>
            <person name="Dalin E."/>
            <person name="Tice H."/>
            <person name="Bruce D."/>
            <person name="Goodwin L."/>
            <person name="Pitluck S."/>
            <person name="Peters L."/>
            <person name="Mikhailova N."/>
            <person name="Held B."/>
            <person name="Kyrpides N."/>
            <person name="Mavromatis K."/>
            <person name="Ivanova N."/>
            <person name="Brettin T."/>
            <person name="Detter J.C."/>
            <person name="Han C."/>
            <person name="Larimer F."/>
            <person name="Land M."/>
            <person name="Hauser L."/>
            <person name="Markowitz V."/>
            <person name="Cheng J.-F."/>
            <person name="Hugenholtz P."/>
            <person name="Woyke T."/>
            <person name="Wu D."/>
            <person name="Spring S."/>
            <person name="Schroeder M."/>
            <person name="Brambilla E."/>
            <person name="Klenk H.-P."/>
            <person name="Eisen J.A."/>
        </authorList>
    </citation>
    <scope>NUCLEOTIDE SEQUENCE [LARGE SCALE GENOMIC DNA]</scope>
    <source>
        <strain evidence="3">DSM 15978 / NBRC 107637 / DMS1</strain>
    </source>
</reference>